<proteinExistence type="predicted"/>
<keyword evidence="1" id="KW-1133">Transmembrane helix</keyword>
<name>A0A1F6WWI0_9BACT</name>
<accession>A0A1F6WWI0</accession>
<gene>
    <name evidence="2" type="ORF">A3A05_00570</name>
</gene>
<dbReference type="AlphaFoldDB" id="A0A1F6WWI0"/>
<sequence>MKNKILQLIKIFAIVFLIFLFSNLNFFFGSRPAWKDNPGLIMARNIHDYCLKNASLSKGKDNCYAEEFKKLGEQNGDVFSFKVLDSLQRIDPDAIGCHLIAHGIGTGSYKREPENWRILVQNINSSCSYGAPHGVLESYVLTLPEKSLSKDVIPTICGEAPRADCNHIIGHLLLVQTDADVSKALNLCEVFTDPRQNNFCISGVFMEYQTALNLVAHDLVPKSWLNWPPRLGELEKLCRSYSGKYAEGCWEEIVHVALVKFNNDAKTIFDFCSTAQVPNGAKRCKRHSIGIIGASRNFNLASLKSICSLPQKNDPSFEEECYTALVSSALSTIPSIVPEATSFCQSLEKQFQSSCLSMVDAISGKVYVKGSGKIIALQATQDKDKIVKFSPDEFKILWPKALFKIGSQKDNTLNSEIVSIKTVRNIDEQVKLYTKLIERVGPEQAQEDLLRSGLPFDGQTHLLNHTVGDYLYLKYGVAGLSQCKDYFLSSCYHGFILHAIADGGMNKVAEVFASCYKEGSTVYIQCTHAIGHGFLANAGYKNLTQALKICDEAISTIPNFPAFNCYDGVFMENIWAVHDGKPSPDRWIKEDDMEYPCNDKRIDAKYLFGCWSNQPSLVFQLSGGDIKKVADVCSKIKNSGYQETCFNGLARQIHPLTSGEVGKTFELCGLMPSLKWNNYCVFVNATSSYSVGDRTTPFAMCANINGNEKQDCYNQLFSIMRSYAKPGEDIKKLCSKVFEIEWRKKCELSQISG</sequence>
<evidence type="ECO:0000256" key="1">
    <source>
        <dbReference type="SAM" id="Phobius"/>
    </source>
</evidence>
<keyword evidence="1" id="KW-0812">Transmembrane</keyword>
<reference evidence="2 3" key="1">
    <citation type="journal article" date="2016" name="Nat. Commun.">
        <title>Thousands of microbial genomes shed light on interconnected biogeochemical processes in an aquifer system.</title>
        <authorList>
            <person name="Anantharaman K."/>
            <person name="Brown C.T."/>
            <person name="Hug L.A."/>
            <person name="Sharon I."/>
            <person name="Castelle C.J."/>
            <person name="Probst A.J."/>
            <person name="Thomas B.C."/>
            <person name="Singh A."/>
            <person name="Wilkins M.J."/>
            <person name="Karaoz U."/>
            <person name="Brodie E.L."/>
            <person name="Williams K.H."/>
            <person name="Hubbard S.S."/>
            <person name="Banfield J.F."/>
        </authorList>
    </citation>
    <scope>NUCLEOTIDE SEQUENCE [LARGE SCALE GENOMIC DNA]</scope>
</reference>
<keyword evidence="1" id="KW-0472">Membrane</keyword>
<feature type="transmembrane region" description="Helical" evidence="1">
    <location>
        <begin position="7"/>
        <end position="28"/>
    </location>
</feature>
<evidence type="ECO:0000313" key="2">
    <source>
        <dbReference type="EMBL" id="OGI86246.1"/>
    </source>
</evidence>
<dbReference type="STRING" id="1801774.A3A05_00570"/>
<dbReference type="EMBL" id="MFUY01000011">
    <property type="protein sequence ID" value="OGI86246.1"/>
    <property type="molecule type" value="Genomic_DNA"/>
</dbReference>
<protein>
    <submittedName>
        <fullName evidence="2">Uncharacterized protein</fullName>
    </submittedName>
</protein>
<organism evidence="2 3">
    <name type="scientific">Candidatus Nomurabacteria bacterium RIFCSPLOWO2_01_FULL_41_12</name>
    <dbReference type="NCBI Taxonomy" id="1801774"/>
    <lineage>
        <taxon>Bacteria</taxon>
        <taxon>Candidatus Nomuraibacteriota</taxon>
    </lineage>
</organism>
<evidence type="ECO:0000313" key="3">
    <source>
        <dbReference type="Proteomes" id="UP000176187"/>
    </source>
</evidence>
<comment type="caution">
    <text evidence="2">The sequence shown here is derived from an EMBL/GenBank/DDBJ whole genome shotgun (WGS) entry which is preliminary data.</text>
</comment>
<dbReference type="Proteomes" id="UP000176187">
    <property type="component" value="Unassembled WGS sequence"/>
</dbReference>